<dbReference type="GeneID" id="42798389"/>
<sequence>MIRVVRLRWLACEIFEERIKKNLEYVGGDFEEVCLKYKKLIRMLPILIAVITIVSFLTVRLVMFSEIGVFLVVYFYPLLYSWSKKEEYKKQVNQEAPLISIIAYVNSLIDKNILHTIEELLSVRGLKVPSVEYQMIKKSKEVLNESSYKAVERRAILHKDDLLGKIYSKFLIAADLGISIKDRMRESMREILQSYREEYKNYVERSAELSEMIFAIYLLLPIVLVGFQFTFKVNILQLLFPLLFTPAFIFLISTIQPVGDYQIKANYKYILPLPALILITLTPLNLIIKFVAIITILSIPLLYIYRQILVANYLLSQLPDILNQVSDYMKIGYSVVTSLTKVRAKKGPGYKILEGIIRKASIDNEIPEVNTSSKLFNNVMNTLKILSKSGLTSVGLEELSDLVNDIIIMRNSMLRQLRLFDVMLFLTPIMLWLTFSMLGNVFTSSKNVELQDLVIFSYSFAIGLMFSKISRFVTFYLPAVITPLVIATILSAFPHGI</sequence>
<dbReference type="NCBIfam" id="NF046075">
    <property type="entry name" value="UpsF"/>
    <property type="match status" value="1"/>
</dbReference>
<feature type="transmembrane region" description="Helical" evidence="2">
    <location>
        <begin position="473"/>
        <end position="493"/>
    </location>
</feature>
<gene>
    <name evidence="3" type="ORF">D1868_04920</name>
</gene>
<evidence type="ECO:0000313" key="3">
    <source>
        <dbReference type="EMBL" id="QGR19387.1"/>
    </source>
</evidence>
<evidence type="ECO:0000256" key="1">
    <source>
        <dbReference type="SAM" id="Coils"/>
    </source>
</evidence>
<keyword evidence="1" id="KW-0175">Coiled coil</keyword>
<keyword evidence="2" id="KW-0812">Transmembrane</keyword>
<dbReference type="Proteomes" id="UP000423396">
    <property type="component" value="Chromosome"/>
</dbReference>
<dbReference type="RefSeq" id="WP_156006108.1">
    <property type="nucleotide sequence ID" value="NZ_CP045483.1"/>
</dbReference>
<feature type="coiled-coil region" evidence="1">
    <location>
        <begin position="185"/>
        <end position="212"/>
    </location>
</feature>
<dbReference type="OrthoDB" id="37027at2157"/>
<keyword evidence="2" id="KW-1133">Transmembrane helix</keyword>
<keyword evidence="2" id="KW-0472">Membrane</keyword>
<reference evidence="3 4" key="1">
    <citation type="submission" date="2019-10" db="EMBL/GenBank/DDBJ databases">
        <title>Genome Sequences from Six Type Strain Members of the Archaeal Family Sulfolobaceae: Acidianus ambivalens, Acidianus infernus, Metallosphaera prunae, Stygiolobus azoricus, Sulfolobus metallicus, and Sulfurisphaera ohwakuensis.</title>
        <authorList>
            <person name="Counts J.A."/>
            <person name="Kelly R.M."/>
        </authorList>
    </citation>
    <scope>NUCLEOTIDE SEQUENCE [LARGE SCALE GENOMIC DNA]</scope>
    <source>
        <strain evidence="3 4">FC6</strain>
    </source>
</reference>
<evidence type="ECO:0000313" key="4">
    <source>
        <dbReference type="Proteomes" id="UP000423396"/>
    </source>
</evidence>
<dbReference type="PANTHER" id="PTHR35402">
    <property type="entry name" value="INTEGRAL MEMBRANE PROTEIN-RELATED"/>
    <property type="match status" value="1"/>
</dbReference>
<evidence type="ECO:0008006" key="5">
    <source>
        <dbReference type="Google" id="ProtNLM"/>
    </source>
</evidence>
<proteinExistence type="predicted"/>
<evidence type="ECO:0000256" key="2">
    <source>
        <dbReference type="SAM" id="Phobius"/>
    </source>
</evidence>
<feature type="transmembrane region" description="Helical" evidence="2">
    <location>
        <begin position="235"/>
        <end position="253"/>
    </location>
</feature>
<feature type="transmembrane region" description="Helical" evidence="2">
    <location>
        <begin position="40"/>
        <end position="57"/>
    </location>
</feature>
<feature type="transmembrane region" description="Helical" evidence="2">
    <location>
        <begin position="265"/>
        <end position="281"/>
    </location>
</feature>
<feature type="transmembrane region" description="Helical" evidence="2">
    <location>
        <begin position="63"/>
        <end position="82"/>
    </location>
</feature>
<feature type="transmembrane region" description="Helical" evidence="2">
    <location>
        <begin position="450"/>
        <end position="466"/>
    </location>
</feature>
<dbReference type="PANTHER" id="PTHR35402:SF1">
    <property type="entry name" value="TYPE II SECRETION SYSTEM PROTEIN GSPF DOMAIN-CONTAINING PROTEIN"/>
    <property type="match status" value="1"/>
</dbReference>
<organism evidence="3 4">
    <name type="scientific">Stygiolobus azoricus</name>
    <dbReference type="NCBI Taxonomy" id="41675"/>
    <lineage>
        <taxon>Archaea</taxon>
        <taxon>Thermoproteota</taxon>
        <taxon>Thermoprotei</taxon>
        <taxon>Sulfolobales</taxon>
        <taxon>Sulfolobaceae</taxon>
        <taxon>Stygiolobus</taxon>
    </lineage>
</organism>
<accession>A0A650CPG3</accession>
<dbReference type="KEGG" id="sazo:D1868_04920"/>
<feature type="transmembrane region" description="Helical" evidence="2">
    <location>
        <begin position="287"/>
        <end position="305"/>
    </location>
</feature>
<dbReference type="EMBL" id="CP045483">
    <property type="protein sequence ID" value="QGR19387.1"/>
    <property type="molecule type" value="Genomic_DNA"/>
</dbReference>
<dbReference type="InterPro" id="IPR056569">
    <property type="entry name" value="ArlJ-like"/>
</dbReference>
<keyword evidence="4" id="KW-1185">Reference proteome</keyword>
<name>A0A650CPG3_9CREN</name>
<dbReference type="AlphaFoldDB" id="A0A650CPG3"/>
<feature type="transmembrane region" description="Helical" evidence="2">
    <location>
        <begin position="209"/>
        <end position="229"/>
    </location>
</feature>
<feature type="transmembrane region" description="Helical" evidence="2">
    <location>
        <begin position="419"/>
        <end position="438"/>
    </location>
</feature>
<protein>
    <recommendedName>
        <fullName evidence="5">Type II secretion system protein GspF domain-containing protein</fullName>
    </recommendedName>
</protein>